<dbReference type="Proteomes" id="UP001497516">
    <property type="component" value="Chromosome 3"/>
</dbReference>
<evidence type="ECO:0000259" key="1">
    <source>
        <dbReference type="Pfam" id="PF03732"/>
    </source>
</evidence>
<accession>A0AAV2DWF5</accession>
<proteinExistence type="predicted"/>
<dbReference type="EMBL" id="OZ034816">
    <property type="protein sequence ID" value="CAL1378006.1"/>
    <property type="molecule type" value="Genomic_DNA"/>
</dbReference>
<dbReference type="Pfam" id="PF03732">
    <property type="entry name" value="Retrotrans_gag"/>
    <property type="match status" value="1"/>
</dbReference>
<reference evidence="2 3" key="1">
    <citation type="submission" date="2024-04" db="EMBL/GenBank/DDBJ databases">
        <authorList>
            <person name="Fracassetti M."/>
        </authorList>
    </citation>
    <scope>NUCLEOTIDE SEQUENCE [LARGE SCALE GENOMIC DNA]</scope>
</reference>
<feature type="domain" description="Retrotransposon gag" evidence="1">
    <location>
        <begin position="3"/>
        <end position="71"/>
    </location>
</feature>
<dbReference type="InterPro" id="IPR005162">
    <property type="entry name" value="Retrotrans_gag_dom"/>
</dbReference>
<keyword evidence="3" id="KW-1185">Reference proteome</keyword>
<evidence type="ECO:0000313" key="3">
    <source>
        <dbReference type="Proteomes" id="UP001497516"/>
    </source>
</evidence>
<organism evidence="2 3">
    <name type="scientific">Linum trigynum</name>
    <dbReference type="NCBI Taxonomy" id="586398"/>
    <lineage>
        <taxon>Eukaryota</taxon>
        <taxon>Viridiplantae</taxon>
        <taxon>Streptophyta</taxon>
        <taxon>Embryophyta</taxon>
        <taxon>Tracheophyta</taxon>
        <taxon>Spermatophyta</taxon>
        <taxon>Magnoliopsida</taxon>
        <taxon>eudicotyledons</taxon>
        <taxon>Gunneridae</taxon>
        <taxon>Pentapetalae</taxon>
        <taxon>rosids</taxon>
        <taxon>fabids</taxon>
        <taxon>Malpighiales</taxon>
        <taxon>Linaceae</taxon>
        <taxon>Linum</taxon>
    </lineage>
</organism>
<gene>
    <name evidence="2" type="ORF">LTRI10_LOCUS19614</name>
</gene>
<sequence>MFRTWEALSHAFSEEYYPQWRTGEPNFVGFYQKEGELFYKTLDRFNGLLLNFPHHVYKKEQLTETLYKGLNGQWSYTSTD</sequence>
<evidence type="ECO:0000313" key="2">
    <source>
        <dbReference type="EMBL" id="CAL1378006.1"/>
    </source>
</evidence>
<name>A0AAV2DWF5_9ROSI</name>
<protein>
    <recommendedName>
        <fullName evidence="1">Retrotransposon gag domain-containing protein</fullName>
    </recommendedName>
</protein>
<dbReference type="AlphaFoldDB" id="A0AAV2DWF5"/>